<name>A0AAV3F1D0_9FLAO</name>
<proteinExistence type="predicted"/>
<organism evidence="1 2">
    <name type="scientific">Myroides odoratimimus CIP 101113</name>
    <dbReference type="NCBI Taxonomy" id="883154"/>
    <lineage>
        <taxon>Bacteria</taxon>
        <taxon>Pseudomonadati</taxon>
        <taxon>Bacteroidota</taxon>
        <taxon>Flavobacteriia</taxon>
        <taxon>Flavobacteriales</taxon>
        <taxon>Flavobacteriaceae</taxon>
        <taxon>Myroides</taxon>
    </lineage>
</organism>
<evidence type="ECO:0000313" key="1">
    <source>
        <dbReference type="EMBL" id="EHO08972.1"/>
    </source>
</evidence>
<gene>
    <name evidence="1" type="ORF">HMPREF9715_02578</name>
</gene>
<feature type="non-terminal residue" evidence="1">
    <location>
        <position position="46"/>
    </location>
</feature>
<evidence type="ECO:0000313" key="2">
    <source>
        <dbReference type="Proteomes" id="UP000004834"/>
    </source>
</evidence>
<sequence length="46" mass="5561">MMDSQEILKLILPTYLVEHFNITKVEELETKLHIYFEEKNDYGNQC</sequence>
<dbReference type="Proteomes" id="UP000004834">
    <property type="component" value="Unassembled WGS sequence"/>
</dbReference>
<reference evidence="1 2" key="1">
    <citation type="submission" date="2011-11" db="EMBL/GenBank/DDBJ databases">
        <title>The Genome Sequence of Myroides odoratimimus CIP 101113.</title>
        <authorList>
            <person name="Earl A."/>
            <person name="Ward D."/>
            <person name="Feldgarden M."/>
            <person name="Gevers D."/>
            <person name="Huys G."/>
            <person name="Young S.K."/>
            <person name="Zeng Q."/>
            <person name="Gargeya S."/>
            <person name="Fitzgerald M."/>
            <person name="Haas B."/>
            <person name="Abouelleil A."/>
            <person name="Alvarado L."/>
            <person name="Arachchi H.M."/>
            <person name="Berlin A."/>
            <person name="Brown A."/>
            <person name="Chapman S.B."/>
            <person name="Chen Z."/>
            <person name="Dunbar C."/>
            <person name="Freedman E."/>
            <person name="Gearin G."/>
            <person name="Goldberg J."/>
            <person name="Griggs A."/>
            <person name="Gujja S."/>
            <person name="Heiman D."/>
            <person name="Howarth C."/>
            <person name="Larson L."/>
            <person name="Lui A."/>
            <person name="MacDonald P.J.P."/>
            <person name="Montmayeur A."/>
            <person name="Murphy C."/>
            <person name="Neiman D."/>
            <person name="Pearson M."/>
            <person name="Priest M."/>
            <person name="Roberts A."/>
            <person name="Saif S."/>
            <person name="Shea T."/>
            <person name="Shenoy N."/>
            <person name="Sisk P."/>
            <person name="Stolte C."/>
            <person name="Sykes S."/>
            <person name="Wortman J."/>
            <person name="Nusbaum C."/>
            <person name="Birren B."/>
        </authorList>
    </citation>
    <scope>NUCLEOTIDE SEQUENCE [LARGE SCALE GENOMIC DNA]</scope>
    <source>
        <strain evidence="1 2">CIP 101113</strain>
    </source>
</reference>
<comment type="caution">
    <text evidence="1">The sequence shown here is derived from an EMBL/GenBank/DDBJ whole genome shotgun (WGS) entry which is preliminary data.</text>
</comment>
<dbReference type="AlphaFoldDB" id="A0AAV3F1D0"/>
<dbReference type="EMBL" id="AGEE01000035">
    <property type="protein sequence ID" value="EHO08972.1"/>
    <property type="molecule type" value="Genomic_DNA"/>
</dbReference>
<accession>A0AAV3F1D0</accession>
<protein>
    <submittedName>
        <fullName evidence="1">Uncharacterized protein</fullName>
    </submittedName>
</protein>